<keyword evidence="2" id="KW-0732">Signal</keyword>
<feature type="region of interest" description="Disordered" evidence="1">
    <location>
        <begin position="153"/>
        <end position="179"/>
    </location>
</feature>
<evidence type="ECO:0000256" key="1">
    <source>
        <dbReference type="SAM" id="MobiDB-lite"/>
    </source>
</evidence>
<gene>
    <name evidence="3" type="ORF">PN36_10050</name>
</gene>
<sequence length="179" mass="19824">MKTPTKLKTALFLLAAATNMTYASESGVPPKKGQTPLDVLECHQKGLDTLAAENKNKKQQATVNTQQGQIAEFQKLNKAHQKCKNLLAEGTFQKAKKCFDELPDIPAQPPQEDIKPKPTKTPLQKCRDLAKSDASDDDVLKCFKGLETKTECEKTSVTGKPVPETPFTSWSEEWQKPLP</sequence>
<evidence type="ECO:0000313" key="3">
    <source>
        <dbReference type="EMBL" id="KHD06872.2"/>
    </source>
</evidence>
<evidence type="ECO:0000256" key="2">
    <source>
        <dbReference type="SAM" id="SignalP"/>
    </source>
</evidence>
<comment type="caution">
    <text evidence="3">The sequence shown here is derived from an EMBL/GenBank/DDBJ whole genome shotgun (WGS) entry which is preliminary data.</text>
</comment>
<feature type="region of interest" description="Disordered" evidence="1">
    <location>
        <begin position="102"/>
        <end position="135"/>
    </location>
</feature>
<evidence type="ECO:0000313" key="4">
    <source>
        <dbReference type="Proteomes" id="UP000030428"/>
    </source>
</evidence>
<reference evidence="3 4" key="1">
    <citation type="journal article" date="2016" name="Front. Microbiol.">
        <title>Single-Cell (Meta-)Genomics of a Dimorphic Candidatus Thiomargarita nelsonii Reveals Genomic Plasticity.</title>
        <authorList>
            <person name="Flood B.E."/>
            <person name="Fliss P."/>
            <person name="Jones D.S."/>
            <person name="Dick G.J."/>
            <person name="Jain S."/>
            <person name="Kaster A.K."/>
            <person name="Winkel M."/>
            <person name="Mussmann M."/>
            <person name="Bailey J."/>
        </authorList>
    </citation>
    <scope>NUCLEOTIDE SEQUENCE [LARGE SCALE GENOMIC DNA]</scope>
    <source>
        <strain evidence="3">Hydrate Ridge</strain>
    </source>
</reference>
<proteinExistence type="predicted"/>
<dbReference type="Proteomes" id="UP000030428">
    <property type="component" value="Unassembled WGS sequence"/>
</dbReference>
<feature type="chain" id="PRO_5020030727" description="Secreted protein" evidence="2">
    <location>
        <begin position="24"/>
        <end position="179"/>
    </location>
</feature>
<feature type="compositionally biased region" description="Basic and acidic residues" evidence="1">
    <location>
        <begin position="125"/>
        <end position="135"/>
    </location>
</feature>
<accession>A0A0A6P942</accession>
<evidence type="ECO:0008006" key="5">
    <source>
        <dbReference type="Google" id="ProtNLM"/>
    </source>
</evidence>
<keyword evidence="4" id="KW-1185">Reference proteome</keyword>
<dbReference type="AlphaFoldDB" id="A0A0A6P942"/>
<feature type="signal peptide" evidence="2">
    <location>
        <begin position="1"/>
        <end position="23"/>
    </location>
</feature>
<dbReference type="EMBL" id="JSZA02000030">
    <property type="protein sequence ID" value="KHD06872.2"/>
    <property type="molecule type" value="Genomic_DNA"/>
</dbReference>
<organism evidence="3 4">
    <name type="scientific">Candidatus Thiomargarita nelsonii</name>
    <dbReference type="NCBI Taxonomy" id="1003181"/>
    <lineage>
        <taxon>Bacteria</taxon>
        <taxon>Pseudomonadati</taxon>
        <taxon>Pseudomonadota</taxon>
        <taxon>Gammaproteobacteria</taxon>
        <taxon>Thiotrichales</taxon>
        <taxon>Thiotrichaceae</taxon>
        <taxon>Thiomargarita</taxon>
    </lineage>
</organism>
<protein>
    <recommendedName>
        <fullName evidence="5">Secreted protein</fullName>
    </recommendedName>
</protein>
<name>A0A0A6P942_9GAMM</name>